<sequence length="426" mass="46722">MRSRMVDLVAPPFCGHLHPLLGIGRRLAEVFPVRVVSTAAAMPQVRQAGLEGIALLDGADDAIAAIVNPPHAVRSNPWRLHGQLRQNLALLGRFRRELEACYEQCSPGLVIADFALPVAGFVAQRRGIPWWTSLPSPCVVETPDGPPAYLGGWVPRDDRLGRLRDGAGRRLVRGFKRLMGRMYRSSLRELGIDSLYRQDGSEIVYSPQRILALGSEVIEFPRRWPESLSLVGPVLYTPPTAGPAPPFRADRRHVLVTIGTHLLWLKEAMAAAVAEAARRLPHIEFHFSDGSAGSCSVVSEGNFHRIGYVDYARHLARYDLVVHHGGAGVMYHCLRHGKPALVHPVDYDQFDHAARLVWAGVARRLHRMDALAECVATALDDETLRRRCSALGQSLAATSAEETVAAWVHDLLGVPCTADLPLTAPA</sequence>
<name>A0ABY6BAM6_9GAMM</name>
<proteinExistence type="predicted"/>
<dbReference type="SUPFAM" id="SSF53756">
    <property type="entry name" value="UDP-Glycosyltransferase/glycogen phosphorylase"/>
    <property type="match status" value="1"/>
</dbReference>
<organism evidence="2 3">
    <name type="scientific">Tahibacter amnicola</name>
    <dbReference type="NCBI Taxonomy" id="2976241"/>
    <lineage>
        <taxon>Bacteria</taxon>
        <taxon>Pseudomonadati</taxon>
        <taxon>Pseudomonadota</taxon>
        <taxon>Gammaproteobacteria</taxon>
        <taxon>Lysobacterales</taxon>
        <taxon>Rhodanobacteraceae</taxon>
        <taxon>Tahibacter</taxon>
    </lineage>
</organism>
<dbReference type="PANTHER" id="PTHR48050:SF13">
    <property type="entry name" value="STEROL 3-BETA-GLUCOSYLTRANSFERASE UGT80A2"/>
    <property type="match status" value="1"/>
</dbReference>
<dbReference type="PANTHER" id="PTHR48050">
    <property type="entry name" value="STEROL 3-BETA-GLUCOSYLTRANSFERASE"/>
    <property type="match status" value="1"/>
</dbReference>
<protein>
    <submittedName>
        <fullName evidence="2">Glycosyl transferase</fullName>
    </submittedName>
</protein>
<dbReference type="CDD" id="cd03784">
    <property type="entry name" value="GT1_Gtf-like"/>
    <property type="match status" value="1"/>
</dbReference>
<dbReference type="Pfam" id="PF06722">
    <property type="entry name" value="EryCIII-like_C"/>
    <property type="match status" value="1"/>
</dbReference>
<evidence type="ECO:0000313" key="3">
    <source>
        <dbReference type="Proteomes" id="UP001064632"/>
    </source>
</evidence>
<gene>
    <name evidence="2" type="ORF">N4264_20585</name>
</gene>
<keyword evidence="3" id="KW-1185">Reference proteome</keyword>
<evidence type="ECO:0000259" key="1">
    <source>
        <dbReference type="Pfam" id="PF06722"/>
    </source>
</evidence>
<dbReference type="InterPro" id="IPR050426">
    <property type="entry name" value="Glycosyltransferase_28"/>
</dbReference>
<feature type="domain" description="Erythromycin biosynthesis protein CIII-like C-terminal" evidence="1">
    <location>
        <begin position="302"/>
        <end position="405"/>
    </location>
</feature>
<dbReference type="RefSeq" id="WP_261694094.1">
    <property type="nucleotide sequence ID" value="NZ_CP104694.1"/>
</dbReference>
<reference evidence="2" key="1">
    <citation type="submission" date="2022-09" db="EMBL/GenBank/DDBJ databases">
        <title>Tahibacter sp. nov., isolated from a fresh water.</title>
        <authorList>
            <person name="Baek J.H."/>
            <person name="Lee J.K."/>
            <person name="Kim J.M."/>
            <person name="Jeon C.O."/>
        </authorList>
    </citation>
    <scope>NUCLEOTIDE SEQUENCE</scope>
    <source>
        <strain evidence="2">W38</strain>
    </source>
</reference>
<dbReference type="InterPro" id="IPR010610">
    <property type="entry name" value="EryCIII-like_C"/>
</dbReference>
<accession>A0ABY6BAM6</accession>
<dbReference type="Gene3D" id="3.40.50.2000">
    <property type="entry name" value="Glycogen Phosphorylase B"/>
    <property type="match status" value="2"/>
</dbReference>
<dbReference type="EMBL" id="CP104694">
    <property type="protein sequence ID" value="UXI67118.1"/>
    <property type="molecule type" value="Genomic_DNA"/>
</dbReference>
<dbReference type="Proteomes" id="UP001064632">
    <property type="component" value="Chromosome"/>
</dbReference>
<dbReference type="GO" id="GO:0016740">
    <property type="term" value="F:transferase activity"/>
    <property type="evidence" value="ECO:0007669"/>
    <property type="project" value="UniProtKB-KW"/>
</dbReference>
<evidence type="ECO:0000313" key="2">
    <source>
        <dbReference type="EMBL" id="UXI67118.1"/>
    </source>
</evidence>
<keyword evidence="2" id="KW-0808">Transferase</keyword>
<dbReference type="InterPro" id="IPR002213">
    <property type="entry name" value="UDP_glucos_trans"/>
</dbReference>